<feature type="coiled-coil region" evidence="1">
    <location>
        <begin position="282"/>
        <end position="309"/>
    </location>
</feature>
<keyword evidence="1" id="KW-0175">Coiled coil</keyword>
<comment type="caution">
    <text evidence="5">The sequence shown here is derived from an EMBL/GenBank/DDBJ whole genome shotgun (WGS) entry which is preliminary data.</text>
</comment>
<protein>
    <submittedName>
        <fullName evidence="5">Uncharacterized protein</fullName>
    </submittedName>
</protein>
<accession>A0A423VVT5</accession>
<evidence type="ECO:0000313" key="5">
    <source>
        <dbReference type="EMBL" id="ROV95152.1"/>
    </source>
</evidence>
<keyword evidence="6" id="KW-1185">Reference proteome</keyword>
<dbReference type="PANTHER" id="PTHR45615">
    <property type="entry name" value="MYOSIN HEAVY CHAIN, NON-MUSCLE"/>
    <property type="match status" value="1"/>
</dbReference>
<evidence type="ECO:0000256" key="1">
    <source>
        <dbReference type="SAM" id="Coils"/>
    </source>
</evidence>
<gene>
    <name evidence="5" type="ORF">VSDG_05776</name>
</gene>
<evidence type="ECO:0000256" key="2">
    <source>
        <dbReference type="SAM" id="MobiDB-lite"/>
    </source>
</evidence>
<feature type="region of interest" description="Disordered" evidence="2">
    <location>
        <begin position="457"/>
        <end position="476"/>
    </location>
</feature>
<feature type="compositionally biased region" description="Polar residues" evidence="2">
    <location>
        <begin position="210"/>
        <end position="229"/>
    </location>
</feature>
<dbReference type="Pfam" id="PF15456">
    <property type="entry name" value="Uds1"/>
    <property type="match status" value="1"/>
</dbReference>
<dbReference type="PANTHER" id="PTHR45615:SF80">
    <property type="entry name" value="GRIP DOMAIN-CONTAINING PROTEIN"/>
    <property type="match status" value="1"/>
</dbReference>
<dbReference type="OrthoDB" id="5569911at2759"/>
<dbReference type="InterPro" id="IPR029191">
    <property type="entry name" value="Uds1"/>
</dbReference>
<feature type="compositionally biased region" description="Basic and acidic residues" evidence="2">
    <location>
        <begin position="811"/>
        <end position="830"/>
    </location>
</feature>
<feature type="domain" description="Up-regulated during septation protein 1" evidence="3">
    <location>
        <begin position="72"/>
        <end position="193"/>
    </location>
</feature>
<feature type="region of interest" description="Disordered" evidence="2">
    <location>
        <begin position="194"/>
        <end position="270"/>
    </location>
</feature>
<dbReference type="Proteomes" id="UP000284375">
    <property type="component" value="Unassembled WGS sequence"/>
</dbReference>
<organism evidence="5 6">
    <name type="scientific">Cytospora chrysosperma</name>
    <name type="common">Cytospora canker fungus</name>
    <name type="synonym">Sphaeria chrysosperma</name>
    <dbReference type="NCBI Taxonomy" id="252740"/>
    <lineage>
        <taxon>Eukaryota</taxon>
        <taxon>Fungi</taxon>
        <taxon>Dikarya</taxon>
        <taxon>Ascomycota</taxon>
        <taxon>Pezizomycotina</taxon>
        <taxon>Sordariomycetes</taxon>
        <taxon>Sordariomycetidae</taxon>
        <taxon>Diaporthales</taxon>
        <taxon>Cytosporaceae</taxon>
        <taxon>Cytospora</taxon>
    </lineage>
</organism>
<feature type="region of interest" description="Disordered" evidence="2">
    <location>
        <begin position="810"/>
        <end position="830"/>
    </location>
</feature>
<feature type="region of interest" description="Disordered" evidence="2">
    <location>
        <begin position="514"/>
        <end position="533"/>
    </location>
</feature>
<feature type="compositionally biased region" description="Basic and acidic residues" evidence="2">
    <location>
        <begin position="524"/>
        <end position="533"/>
    </location>
</feature>
<dbReference type="InterPro" id="IPR056703">
    <property type="entry name" value="DUF7801"/>
</dbReference>
<evidence type="ECO:0000313" key="6">
    <source>
        <dbReference type="Proteomes" id="UP000284375"/>
    </source>
</evidence>
<dbReference type="Pfam" id="PF25078">
    <property type="entry name" value="DUF7801"/>
    <property type="match status" value="1"/>
</dbReference>
<evidence type="ECO:0000259" key="4">
    <source>
        <dbReference type="Pfam" id="PF25078"/>
    </source>
</evidence>
<reference evidence="5 6" key="1">
    <citation type="submission" date="2015-09" db="EMBL/GenBank/DDBJ databases">
        <title>Host preference determinants of Valsa canker pathogens revealed by comparative genomics.</title>
        <authorList>
            <person name="Yin Z."/>
            <person name="Huang L."/>
        </authorList>
    </citation>
    <scope>NUCLEOTIDE SEQUENCE [LARGE SCALE GENOMIC DNA]</scope>
    <source>
        <strain evidence="5 6">YSFL</strain>
    </source>
</reference>
<dbReference type="STRING" id="252740.A0A423VVT5"/>
<evidence type="ECO:0000259" key="3">
    <source>
        <dbReference type="Pfam" id="PF15456"/>
    </source>
</evidence>
<name>A0A423VVT5_CYTCH</name>
<sequence length="855" mass="95953">MNGASAATYGYEGLLSPAQGVGPGGKQILEGYRNDVVNGFAPENPRYNPSLQLNTDRPQSSLHVDLKDPIQVHLLTETALTDSKEWEILSQEEVDDLKKQIQYLTVRIEQARANLAIQTKYRDAAISMSKLYTAGKIGNRATVDPNAQETAMERMESERVCEELATELFNLEKEALTPQRRLLQHTAAILQLTHKASSRKKPSPAMLNGIPQSPESLYTYTNGRNSMQFPNDDLDKALYFPLDEPEDFGRPPKSDIPIPPRSPVRERSNQLRDEVETLKKQNAGQMDIITNTERNLEDLNNRLRELVIQMDPTKNADYGPAPSGNIEPGELLNSQLDYLGQGLDSILQDSQAQADSIASLRQAEERFNSLNRQIHEAIQTADGDHPAPPETTGSGLDEHFDWVDSSLSVLQAQVAKSAAASGEAEKVDQIEAILSGLWNMIQSGYADINRQKEARRQVRLGQGMEDEDEDDVSADESFDYEEPYSLDAFSAKVQWLFRQSTSLKEQKAVLKRQIKQQRGLNNKSDSEKDQELRSKVEELNRTKNLLAFCEESTQQAKAEAAEAQQKLSQALADLDTMQVTQAANETAATSAVQDQLRDQLRERNAKVAALEADTRALQDKLEIVEAQLGPMTEQLREVDDIRQAAQDEKWKLEEQIKVKDEELEKVNLSLVELKTELTIAKAELEGAYGSRSERAAEVAAMTKRKEMQEMVVQTEKLKKELEATLKELEDLTKETLASEKEKVELESRLDEAMSNKSTLESDIAALRERYNAEVNKLKEQLEAEMFKAGPNAAGTGPRAGASMLSEQFRNTMKEERKKFQEEIREEQARRRKLEEEIRALRKAAGPGKNSLSPRS</sequence>
<proteinExistence type="predicted"/>
<feature type="domain" description="DUF7801" evidence="4">
    <location>
        <begin position="651"/>
        <end position="709"/>
    </location>
</feature>
<dbReference type="AlphaFoldDB" id="A0A423VVT5"/>
<dbReference type="EMBL" id="LJZO01000025">
    <property type="protein sequence ID" value="ROV95152.1"/>
    <property type="molecule type" value="Genomic_DNA"/>
</dbReference>
<feature type="compositionally biased region" description="Acidic residues" evidence="2">
    <location>
        <begin position="464"/>
        <end position="476"/>
    </location>
</feature>